<dbReference type="Proteomes" id="UP000053257">
    <property type="component" value="Unassembled WGS sequence"/>
</dbReference>
<feature type="region of interest" description="Disordered" evidence="1">
    <location>
        <begin position="490"/>
        <end position="521"/>
    </location>
</feature>
<name>A0A0C3S8G4_PHLG1</name>
<feature type="compositionally biased region" description="Polar residues" evidence="1">
    <location>
        <begin position="53"/>
        <end position="66"/>
    </location>
</feature>
<dbReference type="HOGENOM" id="CLU_004595_0_0_1"/>
<protein>
    <submittedName>
        <fullName evidence="2">Uncharacterized protein</fullName>
    </submittedName>
</protein>
<feature type="compositionally biased region" description="Low complexity" evidence="1">
    <location>
        <begin position="262"/>
        <end position="272"/>
    </location>
</feature>
<feature type="compositionally biased region" description="Polar residues" evidence="1">
    <location>
        <begin position="200"/>
        <end position="216"/>
    </location>
</feature>
<dbReference type="STRING" id="745531.A0A0C3S8G4"/>
<feature type="region of interest" description="Disordered" evidence="1">
    <location>
        <begin position="373"/>
        <end position="476"/>
    </location>
</feature>
<evidence type="ECO:0000313" key="3">
    <source>
        <dbReference type="Proteomes" id="UP000053257"/>
    </source>
</evidence>
<feature type="region of interest" description="Disordered" evidence="1">
    <location>
        <begin position="1282"/>
        <end position="1305"/>
    </location>
</feature>
<feature type="compositionally biased region" description="Polar residues" evidence="1">
    <location>
        <begin position="16"/>
        <end position="25"/>
    </location>
</feature>
<gene>
    <name evidence="2" type="ORF">PHLGIDRAFT_422949</name>
</gene>
<feature type="compositionally biased region" description="Polar residues" evidence="1">
    <location>
        <begin position="853"/>
        <end position="869"/>
    </location>
</feature>
<feature type="compositionally biased region" description="Polar residues" evidence="1">
    <location>
        <begin position="626"/>
        <end position="648"/>
    </location>
</feature>
<feature type="region of interest" description="Disordered" evidence="1">
    <location>
        <begin position="333"/>
        <end position="356"/>
    </location>
</feature>
<accession>A0A0C3S8G4</accession>
<feature type="compositionally biased region" description="Polar residues" evidence="1">
    <location>
        <begin position="567"/>
        <end position="589"/>
    </location>
</feature>
<feature type="region of interest" description="Disordered" evidence="1">
    <location>
        <begin position="541"/>
        <end position="671"/>
    </location>
</feature>
<reference evidence="2 3" key="1">
    <citation type="journal article" date="2014" name="PLoS Genet.">
        <title>Analysis of the Phlebiopsis gigantea genome, transcriptome and secretome provides insight into its pioneer colonization strategies of wood.</title>
        <authorList>
            <person name="Hori C."/>
            <person name="Ishida T."/>
            <person name="Igarashi K."/>
            <person name="Samejima M."/>
            <person name="Suzuki H."/>
            <person name="Master E."/>
            <person name="Ferreira P."/>
            <person name="Ruiz-Duenas F.J."/>
            <person name="Held B."/>
            <person name="Canessa P."/>
            <person name="Larrondo L.F."/>
            <person name="Schmoll M."/>
            <person name="Druzhinina I.S."/>
            <person name="Kubicek C.P."/>
            <person name="Gaskell J.A."/>
            <person name="Kersten P."/>
            <person name="St John F."/>
            <person name="Glasner J."/>
            <person name="Sabat G."/>
            <person name="Splinter BonDurant S."/>
            <person name="Syed K."/>
            <person name="Yadav J."/>
            <person name="Mgbeahuruike A.C."/>
            <person name="Kovalchuk A."/>
            <person name="Asiegbu F.O."/>
            <person name="Lackner G."/>
            <person name="Hoffmeister D."/>
            <person name="Rencoret J."/>
            <person name="Gutierrez A."/>
            <person name="Sun H."/>
            <person name="Lindquist E."/>
            <person name="Barry K."/>
            <person name="Riley R."/>
            <person name="Grigoriev I.V."/>
            <person name="Henrissat B."/>
            <person name="Kues U."/>
            <person name="Berka R.M."/>
            <person name="Martinez A.T."/>
            <person name="Covert S.F."/>
            <person name="Blanchette R.A."/>
            <person name="Cullen D."/>
        </authorList>
    </citation>
    <scope>NUCLEOTIDE SEQUENCE [LARGE SCALE GENOMIC DNA]</scope>
    <source>
        <strain evidence="2 3">11061_1 CR5-6</strain>
    </source>
</reference>
<feature type="region of interest" description="Disordered" evidence="1">
    <location>
        <begin position="889"/>
        <end position="1024"/>
    </location>
</feature>
<feature type="region of interest" description="Disordered" evidence="1">
    <location>
        <begin position="1329"/>
        <end position="1355"/>
    </location>
</feature>
<evidence type="ECO:0000256" key="1">
    <source>
        <dbReference type="SAM" id="MobiDB-lite"/>
    </source>
</evidence>
<feature type="compositionally biased region" description="Polar residues" evidence="1">
    <location>
        <begin position="1285"/>
        <end position="1305"/>
    </location>
</feature>
<feature type="compositionally biased region" description="Polar residues" evidence="1">
    <location>
        <begin position="764"/>
        <end position="777"/>
    </location>
</feature>
<feature type="compositionally biased region" description="Polar residues" evidence="1">
    <location>
        <begin position="950"/>
        <end position="965"/>
    </location>
</feature>
<organism evidence="2 3">
    <name type="scientific">Phlebiopsis gigantea (strain 11061_1 CR5-6)</name>
    <name type="common">White-rot fungus</name>
    <name type="synonym">Peniophora gigantea</name>
    <dbReference type="NCBI Taxonomy" id="745531"/>
    <lineage>
        <taxon>Eukaryota</taxon>
        <taxon>Fungi</taxon>
        <taxon>Dikarya</taxon>
        <taxon>Basidiomycota</taxon>
        <taxon>Agaricomycotina</taxon>
        <taxon>Agaricomycetes</taxon>
        <taxon>Polyporales</taxon>
        <taxon>Phanerochaetaceae</taxon>
        <taxon>Phlebiopsis</taxon>
    </lineage>
</organism>
<dbReference type="OrthoDB" id="3271284at2759"/>
<keyword evidence="3" id="KW-1185">Reference proteome</keyword>
<dbReference type="EMBL" id="KN840498">
    <property type="protein sequence ID" value="KIP07392.1"/>
    <property type="molecule type" value="Genomic_DNA"/>
</dbReference>
<feature type="compositionally biased region" description="Polar residues" evidence="1">
    <location>
        <begin position="1013"/>
        <end position="1024"/>
    </location>
</feature>
<feature type="compositionally biased region" description="Pro residues" evidence="1">
    <location>
        <begin position="896"/>
        <end position="913"/>
    </location>
</feature>
<feature type="compositionally biased region" description="Low complexity" evidence="1">
    <location>
        <begin position="1246"/>
        <end position="1259"/>
    </location>
</feature>
<feature type="region of interest" description="Disordered" evidence="1">
    <location>
        <begin position="1232"/>
        <end position="1269"/>
    </location>
</feature>
<feature type="compositionally biased region" description="Low complexity" evidence="1">
    <location>
        <begin position="373"/>
        <end position="387"/>
    </location>
</feature>
<evidence type="ECO:0000313" key="2">
    <source>
        <dbReference type="EMBL" id="KIP07392.1"/>
    </source>
</evidence>
<feature type="compositionally biased region" description="Basic residues" evidence="1">
    <location>
        <begin position="273"/>
        <end position="288"/>
    </location>
</feature>
<feature type="compositionally biased region" description="Polar residues" evidence="1">
    <location>
        <begin position="1341"/>
        <end position="1355"/>
    </location>
</feature>
<feature type="region of interest" description="Disordered" evidence="1">
    <location>
        <begin position="840"/>
        <end position="869"/>
    </location>
</feature>
<feature type="compositionally biased region" description="Low complexity" evidence="1">
    <location>
        <begin position="138"/>
        <end position="152"/>
    </location>
</feature>
<proteinExistence type="predicted"/>
<feature type="compositionally biased region" description="Polar residues" evidence="1">
    <location>
        <begin position="492"/>
        <end position="514"/>
    </location>
</feature>
<feature type="region of interest" description="Disordered" evidence="1">
    <location>
        <begin position="15"/>
        <end position="294"/>
    </location>
</feature>
<sequence>MSVFTNVWRRKGIQKRFNNLTNPGRAQSPPSPASFVSPEIGEKGPFNPYSLYEATQSSASQHLQRQPSDHAESSKRASSPKVHIDFPADGLSLSEWFPSDLLQSRGDPPPPRPERNASLGMKTGSGSSALGVDDGHSRAASSSGHSHADTASNAGTGSISGLRSDAASSRGPLRTFAEDDIIVIEAPRGRDPTLSPLRASFNNSRGGVPDPSQSISKRPAPEPLKIPEPTALPMRRQRAISVSSLPLASSYPDEGESGDDNAPSSSQHPSASRSRHPSFSRSRSRLYSRSRPASTYSRYSDTEFDYDDINSAVSGTTLARELARSYIISPSSSISMSNGAQFQPRKGHLARQDSATLPRGELPFLYNRKSIRSSVRSSKSSMTTGSRHNSTYWRDRRISRDQIVLVSPEDRQRQSDSDVPPVPALPEGLSPDPSPFSSRSRKNSPNIESRRGSSAGLTAEWRQSNGGGRSAQTIIDPVPDNKRRRISRISEKSGNSVLESYRSNTKASSSNTSLVDGVSGGEYDPVSTTDGYMEEPGNLVTHGNVSGVLPGTRSPPSHDIHDYDTPPLSNSGSVASADSTAINTPSSATGGPGARNSIARSFSDSSRKSMGPRPAPLIPVGERPRSSTLQFPLSAAQAQGPRSPSGSLRASLFMSPLQPPTMPAASNPSPESPDLLDLMFADSRIVQRSGGSSTRILSPPAPISVPPRDLASTGDYGFLQDDPNSTSAAIQTFPETPYAFTPIGSAVFPTSALPAGTPPALPRTMSTAGRNSRSQKQGVARGALMRYATMTSPPSSVKQFSDMLPMTPPASANFSRAASHELEVDVGVAGHRAGILSAIEEASTPGSPMSAPSEYTNTPEHSPAPISSFSPARRALDVSIERPASLVPAKRSLTPLPSPPASSIPLPPSPLPSPAVQDRHSLHPPSSPHASSALEGVVDNREAHTPPSPSTRSLNPLPTLPTSKLTRPEAATGRRVLMRPPPPSGPRKPSGPQSFLSRSRGDSVSSSVGSPQIAATGSSSGHVTHGWTFTSEQLQETVSSAIKKSSDASSIRLLPAGMLNEQIPEEILRLEAVSTELRTNYKLAVRKRKMLLGSLKSIADGGELSEQAASTRLLEDVAELSEHLDHISEELYSVTDQLGQLRHLQDVHFGSSLAMAVRKLNSKFIKHLTEKETLRQQVWALEAERDEAWRHAQQTAEEVDELNHKMALAEGIVSPGGSRRSSKVIIARKASVRRAGLRSPSHMRSQRSSLSNRNSMNGSPALRSASHGAIVPPVPPIPLRAPLGISTSDLPSRGSAITSEASPTSELRAMQQAQEELCEMLGISPEDLVAPPVENRPKRSVSLSAGQSPASPRSFLTRTNSEIYSPKDTRRFHHRSRSIDDRTAVLASIGMSSV</sequence>
<feature type="region of interest" description="Disordered" evidence="1">
    <location>
        <begin position="754"/>
        <end position="779"/>
    </location>
</feature>